<dbReference type="Pfam" id="PF00005">
    <property type="entry name" value="ABC_tran"/>
    <property type="match status" value="1"/>
</dbReference>
<dbReference type="GO" id="GO:0005524">
    <property type="term" value="F:ATP binding"/>
    <property type="evidence" value="ECO:0007669"/>
    <property type="project" value="UniProtKB-KW"/>
</dbReference>
<proteinExistence type="predicted"/>
<keyword evidence="2" id="KW-0547">Nucleotide-binding</keyword>
<dbReference type="SUPFAM" id="SSF52540">
    <property type="entry name" value="P-loop containing nucleoside triphosphate hydrolases"/>
    <property type="match status" value="1"/>
</dbReference>
<protein>
    <submittedName>
        <fullName evidence="5">Energy-coupling factor transporter ATP-binding protein EcfA 1</fullName>
        <ecNumber evidence="5">3.6.3.-</ecNumber>
    </submittedName>
</protein>
<keyword evidence="1" id="KW-0813">Transport</keyword>
<dbReference type="PANTHER" id="PTHR43553:SF24">
    <property type="entry name" value="ENERGY-COUPLING FACTOR TRANSPORTER ATP-BINDING PROTEIN ECFA1"/>
    <property type="match status" value="1"/>
</dbReference>
<gene>
    <name evidence="5" type="primary">ecfA1_1</name>
    <name evidence="5" type="ORF">NCTC12282_01652</name>
</gene>
<dbReference type="EMBL" id="CAADJA010000002">
    <property type="protein sequence ID" value="VFS46734.1"/>
    <property type="molecule type" value="Genomic_DNA"/>
</dbReference>
<keyword evidence="3 5" id="KW-0067">ATP-binding</keyword>
<evidence type="ECO:0000313" key="5">
    <source>
        <dbReference type="EMBL" id="VFS46734.1"/>
    </source>
</evidence>
<dbReference type="Gene3D" id="3.40.50.300">
    <property type="entry name" value="P-loop containing nucleotide triphosphate hydrolases"/>
    <property type="match status" value="1"/>
</dbReference>
<dbReference type="GO" id="GO:0016887">
    <property type="term" value="F:ATP hydrolysis activity"/>
    <property type="evidence" value="ECO:0007669"/>
    <property type="project" value="InterPro"/>
</dbReference>
<accession>A0A484ZED0</accession>
<name>A0A484ZED0_9GAMM</name>
<keyword evidence="5" id="KW-0378">Hydrolase</keyword>
<organism evidence="5 6">
    <name type="scientific">Budvicia aquatica</name>
    <dbReference type="NCBI Taxonomy" id="82979"/>
    <lineage>
        <taxon>Bacteria</taxon>
        <taxon>Pseudomonadati</taxon>
        <taxon>Pseudomonadota</taxon>
        <taxon>Gammaproteobacteria</taxon>
        <taxon>Enterobacterales</taxon>
        <taxon>Budviciaceae</taxon>
        <taxon>Budvicia</taxon>
    </lineage>
</organism>
<evidence type="ECO:0000256" key="1">
    <source>
        <dbReference type="ARBA" id="ARBA00022448"/>
    </source>
</evidence>
<dbReference type="EC" id="3.6.3.-" evidence="5"/>
<dbReference type="InterPro" id="IPR027417">
    <property type="entry name" value="P-loop_NTPase"/>
</dbReference>
<evidence type="ECO:0000256" key="2">
    <source>
        <dbReference type="ARBA" id="ARBA00022741"/>
    </source>
</evidence>
<dbReference type="GO" id="GO:0042626">
    <property type="term" value="F:ATPase-coupled transmembrane transporter activity"/>
    <property type="evidence" value="ECO:0007669"/>
    <property type="project" value="TreeGrafter"/>
</dbReference>
<dbReference type="PANTHER" id="PTHR43553">
    <property type="entry name" value="HEAVY METAL TRANSPORTER"/>
    <property type="match status" value="1"/>
</dbReference>
<evidence type="ECO:0000259" key="4">
    <source>
        <dbReference type="Pfam" id="PF00005"/>
    </source>
</evidence>
<dbReference type="Proteomes" id="UP000373449">
    <property type="component" value="Unassembled WGS sequence"/>
</dbReference>
<evidence type="ECO:0000256" key="3">
    <source>
        <dbReference type="ARBA" id="ARBA00022840"/>
    </source>
</evidence>
<sequence>MLQLKNVELSCAKERWFRSPTWTPILRNINLNVQSGELVALVGGSGEGKSLLLQNILGLLPTSMRSSGQILIDDQIINTGQQRHLRGIPLAIFRKVLVRLIRC</sequence>
<dbReference type="AlphaFoldDB" id="A0A484ZED0"/>
<feature type="domain" description="ABC transporter" evidence="4">
    <location>
        <begin position="26"/>
        <end position="87"/>
    </location>
</feature>
<evidence type="ECO:0000313" key="6">
    <source>
        <dbReference type="Proteomes" id="UP000373449"/>
    </source>
</evidence>
<reference evidence="5 6" key="1">
    <citation type="submission" date="2019-03" db="EMBL/GenBank/DDBJ databases">
        <authorList>
            <consortium name="Pathogen Informatics"/>
        </authorList>
    </citation>
    <scope>NUCLEOTIDE SEQUENCE [LARGE SCALE GENOMIC DNA]</scope>
    <source>
        <strain evidence="5 6">NCTC12282</strain>
    </source>
</reference>
<dbReference type="InterPro" id="IPR050095">
    <property type="entry name" value="ECF_ABC_transporter_ATP-bd"/>
</dbReference>
<dbReference type="GO" id="GO:0043190">
    <property type="term" value="C:ATP-binding cassette (ABC) transporter complex"/>
    <property type="evidence" value="ECO:0007669"/>
    <property type="project" value="TreeGrafter"/>
</dbReference>
<dbReference type="InterPro" id="IPR003439">
    <property type="entry name" value="ABC_transporter-like_ATP-bd"/>
</dbReference>